<comment type="subcellular location">
    <subcellularLocation>
        <location evidence="2">Cell membrane</location>
        <topology evidence="2">Single-pass type I membrane protein</topology>
    </subcellularLocation>
</comment>
<evidence type="ECO:0000313" key="17">
    <source>
        <dbReference type="Proteomes" id="UP000812440"/>
    </source>
</evidence>
<comment type="caution">
    <text evidence="16">The sequence shown here is derived from an EMBL/GenBank/DDBJ whole genome shotgun (WGS) entry which is preliminary data.</text>
</comment>
<dbReference type="SUPFAM" id="SSF49313">
    <property type="entry name" value="Cadherin-like"/>
    <property type="match status" value="6"/>
</dbReference>
<feature type="domain" description="Cadherin" evidence="15">
    <location>
        <begin position="134"/>
        <end position="242"/>
    </location>
</feature>
<dbReference type="Gene3D" id="2.60.40.60">
    <property type="entry name" value="Cadherins"/>
    <property type="match status" value="6"/>
</dbReference>
<dbReference type="InterPro" id="IPR032455">
    <property type="entry name" value="Cadherin_C"/>
</dbReference>
<dbReference type="PROSITE" id="PS50268">
    <property type="entry name" value="CADHERIN_2"/>
    <property type="match status" value="6"/>
</dbReference>
<feature type="transmembrane region" description="Helical" evidence="13">
    <location>
        <begin position="690"/>
        <end position="711"/>
    </location>
</feature>
<dbReference type="GO" id="GO:0007156">
    <property type="term" value="P:homophilic cell adhesion via plasma membrane adhesion molecules"/>
    <property type="evidence" value="ECO:0007669"/>
    <property type="project" value="InterPro"/>
</dbReference>
<evidence type="ECO:0000259" key="15">
    <source>
        <dbReference type="PROSITE" id="PS50268"/>
    </source>
</evidence>
<evidence type="ECO:0000256" key="4">
    <source>
        <dbReference type="ARBA" id="ARBA00022692"/>
    </source>
</evidence>
<keyword evidence="6" id="KW-0677">Repeat</keyword>
<keyword evidence="11" id="KW-0325">Glycoprotein</keyword>
<proteinExistence type="predicted"/>
<organism evidence="16 17">
    <name type="scientific">Hymenochirus boettgeri</name>
    <name type="common">Congo dwarf clawed frog</name>
    <dbReference type="NCBI Taxonomy" id="247094"/>
    <lineage>
        <taxon>Eukaryota</taxon>
        <taxon>Metazoa</taxon>
        <taxon>Chordata</taxon>
        <taxon>Craniata</taxon>
        <taxon>Vertebrata</taxon>
        <taxon>Euteleostomi</taxon>
        <taxon>Amphibia</taxon>
        <taxon>Batrachia</taxon>
        <taxon>Anura</taxon>
        <taxon>Pipoidea</taxon>
        <taxon>Pipidae</taxon>
        <taxon>Pipinae</taxon>
        <taxon>Hymenochirus</taxon>
    </lineage>
</organism>
<evidence type="ECO:0000256" key="13">
    <source>
        <dbReference type="SAM" id="Phobius"/>
    </source>
</evidence>
<dbReference type="AlphaFoldDB" id="A0A8T2J6Q8"/>
<name>A0A8T2J6Q8_9PIPI</name>
<dbReference type="GO" id="GO:0005509">
    <property type="term" value="F:calcium ion binding"/>
    <property type="evidence" value="ECO:0007669"/>
    <property type="project" value="UniProtKB-UniRule"/>
</dbReference>
<evidence type="ECO:0000256" key="6">
    <source>
        <dbReference type="ARBA" id="ARBA00022737"/>
    </source>
</evidence>
<feature type="domain" description="Cadherin" evidence="15">
    <location>
        <begin position="243"/>
        <end position="347"/>
    </location>
</feature>
<evidence type="ECO:0000313" key="16">
    <source>
        <dbReference type="EMBL" id="KAG8439048.1"/>
    </source>
</evidence>
<dbReference type="FunFam" id="2.60.40.60:FF:000001">
    <property type="entry name" value="Protocadherin alpha 2"/>
    <property type="match status" value="1"/>
</dbReference>
<dbReference type="PANTHER" id="PTHR24028">
    <property type="entry name" value="CADHERIN-87A"/>
    <property type="match status" value="1"/>
</dbReference>
<dbReference type="InterPro" id="IPR020894">
    <property type="entry name" value="Cadherin_CS"/>
</dbReference>
<dbReference type="InterPro" id="IPR050174">
    <property type="entry name" value="Protocadherin/Cadherin-CA"/>
</dbReference>
<evidence type="ECO:0000256" key="8">
    <source>
        <dbReference type="ARBA" id="ARBA00022889"/>
    </source>
</evidence>
<feature type="non-terminal residue" evidence="16">
    <location>
        <position position="794"/>
    </location>
</feature>
<evidence type="ECO:0000256" key="14">
    <source>
        <dbReference type="SAM" id="SignalP"/>
    </source>
</evidence>
<evidence type="ECO:0000256" key="2">
    <source>
        <dbReference type="ARBA" id="ARBA00004251"/>
    </source>
</evidence>
<reference evidence="16" key="1">
    <citation type="thesis" date="2020" institute="ProQuest LLC" country="789 East Eisenhower Parkway, Ann Arbor, MI, USA">
        <title>Comparative Genomics and Chromosome Evolution.</title>
        <authorList>
            <person name="Mudd A.B."/>
        </authorList>
    </citation>
    <scope>NUCLEOTIDE SEQUENCE</scope>
    <source>
        <strain evidence="16">Female2</strain>
        <tissue evidence="16">Blood</tissue>
    </source>
</reference>
<dbReference type="FunFam" id="2.60.40.60:FF:000006">
    <property type="entry name" value="Protocadherin alpha 2"/>
    <property type="match status" value="1"/>
</dbReference>
<gene>
    <name evidence="16" type="ORF">GDO86_005301</name>
</gene>
<evidence type="ECO:0000256" key="7">
    <source>
        <dbReference type="ARBA" id="ARBA00022837"/>
    </source>
</evidence>
<keyword evidence="7 12" id="KW-0106">Calcium</keyword>
<dbReference type="EMBL" id="JAACNH010000006">
    <property type="protein sequence ID" value="KAG8439048.1"/>
    <property type="molecule type" value="Genomic_DNA"/>
</dbReference>
<dbReference type="Proteomes" id="UP000812440">
    <property type="component" value="Chromosome 3"/>
</dbReference>
<feature type="domain" description="Cadherin" evidence="15">
    <location>
        <begin position="453"/>
        <end position="562"/>
    </location>
</feature>
<keyword evidence="17" id="KW-1185">Reference proteome</keyword>
<dbReference type="SMART" id="SM00112">
    <property type="entry name" value="CA"/>
    <property type="match status" value="6"/>
</dbReference>
<sequence length="794" mass="88515">MGTVQLYRKVRWQVICLFLFLGLCHSVSSQLNYSIFEELRKDSVISNIAKDLRLGIKDILPRKFRIVSRISEKYFALDLGNGNLYVKDRIDRETLCGSAAICFLTFDAMVANPINVFTVKIEVEDINDNSPSFFNEAVTLEMVELTLPGTRFVLQTAEDPDIGINSVQSYQLNDNQYFTLSERTSNDGSKFPELVLEKSLDREAQSVIELILTAYDGGNPVRSGTILIRIDITDANDNFPVFTQEIYKLSVRENIPVNSTILTVSASDRDEDLNAQITYSFSKATNNALQMFSIHPTTGEITINKHLDYELTKMYEMFVQAKDGGGLVAHSKVLIEVIDENDNAPEIAIVSLSSPIPEDSAPGTVIALIEVLDPDSEENGHVDCFITDAPNFDLISTSERFYRIITTKALDRESSTFHNITILVTDRGYPKLTSRKHIVLDISDVNDNPPIFSKSTYDAFVLENNLPGASIYSIHAKDHDFGENAKVIYSIYNARTEDLAISSYLSINIETGVLYAQRSFDYEQHNKFSIQIMATDNGSPSLSSNITLVINIVDENDNAPTILYPSLDNSGSGLFEMVKFASESGSLVTKVVAVDADSGHNSWLSYHILQMSESSPFSIGQHSGEIRTSRMFHEKDILKYKLVVMVKDNGQPTLSATVTLSLVVADHFQQVFPKLINKFKDEESQSNIQFYLIIALALICFLFLITLLLAIMSKCKESKSSPTFSTSGAHLYSDPRFLPNYTSSLNGTLPFSHSYNVCVALDSSESEFTFLKANQTVPIDNLIDAEDSELGNEK</sequence>
<dbReference type="FunFam" id="2.60.40.60:FF:000018">
    <property type="entry name" value="Protocadherin gamma c3"/>
    <property type="match status" value="1"/>
</dbReference>
<evidence type="ECO:0000256" key="11">
    <source>
        <dbReference type="ARBA" id="ARBA00023180"/>
    </source>
</evidence>
<dbReference type="Pfam" id="PF16492">
    <property type="entry name" value="Cadherin_C_2"/>
    <property type="match status" value="1"/>
</dbReference>
<feature type="chain" id="PRO_5035738819" description="Cadherin domain-containing protein" evidence="14">
    <location>
        <begin position="30"/>
        <end position="794"/>
    </location>
</feature>
<protein>
    <recommendedName>
        <fullName evidence="15">Cadherin domain-containing protein</fullName>
    </recommendedName>
</protein>
<evidence type="ECO:0000256" key="12">
    <source>
        <dbReference type="PROSITE-ProRule" id="PRU00043"/>
    </source>
</evidence>
<keyword evidence="9 13" id="KW-1133">Transmembrane helix</keyword>
<keyword evidence="10 13" id="KW-0472">Membrane</keyword>
<feature type="signal peptide" evidence="14">
    <location>
        <begin position="1"/>
        <end position="29"/>
    </location>
</feature>
<evidence type="ECO:0000256" key="5">
    <source>
        <dbReference type="ARBA" id="ARBA00022729"/>
    </source>
</evidence>
<feature type="domain" description="Cadherin" evidence="15">
    <location>
        <begin position="356"/>
        <end position="452"/>
    </location>
</feature>
<dbReference type="CDD" id="cd11304">
    <property type="entry name" value="Cadherin_repeat"/>
    <property type="match status" value="6"/>
</dbReference>
<feature type="domain" description="Cadherin" evidence="15">
    <location>
        <begin position="63"/>
        <end position="133"/>
    </location>
</feature>
<comment type="function">
    <text evidence="1">Potential calcium-dependent cell-adhesion protein. May be involved in the establishment and maintenance of specific neuronal connections in the brain.</text>
</comment>
<keyword evidence="8" id="KW-0130">Cell adhesion</keyword>
<evidence type="ECO:0000256" key="3">
    <source>
        <dbReference type="ARBA" id="ARBA00022475"/>
    </source>
</evidence>
<keyword evidence="5 14" id="KW-0732">Signal</keyword>
<feature type="domain" description="Cadherin" evidence="15">
    <location>
        <begin position="582"/>
        <end position="675"/>
    </location>
</feature>
<dbReference type="PANTHER" id="PTHR24028:SF73">
    <property type="entry name" value="PROTOCADHERIN GAMMA-B3-RELATED"/>
    <property type="match status" value="1"/>
</dbReference>
<dbReference type="FunFam" id="2.60.40.60:FF:000129">
    <property type="entry name" value="protocadherin alpha-C2 isoform X1"/>
    <property type="match status" value="1"/>
</dbReference>
<dbReference type="GO" id="GO:0005886">
    <property type="term" value="C:plasma membrane"/>
    <property type="evidence" value="ECO:0007669"/>
    <property type="project" value="UniProtKB-SubCell"/>
</dbReference>
<dbReference type="Pfam" id="PF08266">
    <property type="entry name" value="Cadherin_2"/>
    <property type="match status" value="1"/>
</dbReference>
<dbReference type="PRINTS" id="PR00205">
    <property type="entry name" value="CADHERIN"/>
</dbReference>
<dbReference type="InterPro" id="IPR002126">
    <property type="entry name" value="Cadherin-like_dom"/>
</dbReference>
<dbReference type="FunFam" id="2.60.40.60:FF:000002">
    <property type="entry name" value="Protocadherin alpha 2"/>
    <property type="match status" value="1"/>
</dbReference>
<dbReference type="Pfam" id="PF00028">
    <property type="entry name" value="Cadherin"/>
    <property type="match status" value="5"/>
</dbReference>
<dbReference type="OrthoDB" id="6252479at2759"/>
<accession>A0A8T2J6Q8</accession>
<dbReference type="InterPro" id="IPR015919">
    <property type="entry name" value="Cadherin-like_sf"/>
</dbReference>
<evidence type="ECO:0000256" key="10">
    <source>
        <dbReference type="ARBA" id="ARBA00023136"/>
    </source>
</evidence>
<dbReference type="FunFam" id="2.60.40.60:FF:000004">
    <property type="entry name" value="Protocadherin 1 gamma 2"/>
    <property type="match status" value="1"/>
</dbReference>
<keyword evidence="4 13" id="KW-0812">Transmembrane</keyword>
<dbReference type="InterPro" id="IPR013164">
    <property type="entry name" value="Cadherin_N"/>
</dbReference>
<evidence type="ECO:0000256" key="1">
    <source>
        <dbReference type="ARBA" id="ARBA00003436"/>
    </source>
</evidence>
<keyword evidence="3" id="KW-1003">Cell membrane</keyword>
<dbReference type="PROSITE" id="PS00232">
    <property type="entry name" value="CADHERIN_1"/>
    <property type="match status" value="2"/>
</dbReference>
<evidence type="ECO:0000256" key="9">
    <source>
        <dbReference type="ARBA" id="ARBA00022989"/>
    </source>
</evidence>